<dbReference type="PANTHER" id="PTHR30461">
    <property type="entry name" value="DNA-INVERTASE FROM LAMBDOID PROPHAGE"/>
    <property type="match status" value="1"/>
</dbReference>
<accession>A0A9D2HET1</accession>
<dbReference type="Pfam" id="PF13408">
    <property type="entry name" value="Zn_ribbon_recom"/>
    <property type="match status" value="1"/>
</dbReference>
<comment type="caution">
    <text evidence="3">The sequence shown here is derived from an EMBL/GenBank/DDBJ whole genome shotgun (WGS) entry which is preliminary data.</text>
</comment>
<reference evidence="3" key="2">
    <citation type="submission" date="2021-04" db="EMBL/GenBank/DDBJ databases">
        <authorList>
            <person name="Gilroy R."/>
        </authorList>
    </citation>
    <scope>NUCLEOTIDE SEQUENCE</scope>
    <source>
        <strain evidence="3">CHK178-16964</strain>
    </source>
</reference>
<evidence type="ECO:0000259" key="2">
    <source>
        <dbReference type="PROSITE" id="PS51737"/>
    </source>
</evidence>
<dbReference type="InterPro" id="IPR025827">
    <property type="entry name" value="Zn_ribbon_recom_dom"/>
</dbReference>
<dbReference type="PROSITE" id="PS51736">
    <property type="entry name" value="RECOMBINASES_3"/>
    <property type="match status" value="1"/>
</dbReference>
<dbReference type="CDD" id="cd03768">
    <property type="entry name" value="SR_ResInv"/>
    <property type="match status" value="1"/>
</dbReference>
<dbReference type="EMBL" id="DWZA01000017">
    <property type="protein sequence ID" value="HJA70276.1"/>
    <property type="molecule type" value="Genomic_DNA"/>
</dbReference>
<evidence type="ECO:0000313" key="4">
    <source>
        <dbReference type="Proteomes" id="UP000823900"/>
    </source>
</evidence>
<feature type="domain" description="Resolvase/invertase-type recombinase catalytic" evidence="1">
    <location>
        <begin position="10"/>
        <end position="159"/>
    </location>
</feature>
<dbReference type="Pfam" id="PF07508">
    <property type="entry name" value="Recombinase"/>
    <property type="match status" value="1"/>
</dbReference>
<feature type="domain" description="Recombinase" evidence="2">
    <location>
        <begin position="167"/>
        <end position="329"/>
    </location>
</feature>
<name>A0A9D2HET1_9FIRM</name>
<dbReference type="Proteomes" id="UP000823900">
    <property type="component" value="Unassembled WGS sequence"/>
</dbReference>
<dbReference type="Pfam" id="PF00239">
    <property type="entry name" value="Resolvase"/>
    <property type="match status" value="1"/>
</dbReference>
<organism evidence="3 4">
    <name type="scientific">Candidatus Lachnoclostridium stercoravium</name>
    <dbReference type="NCBI Taxonomy" id="2838633"/>
    <lineage>
        <taxon>Bacteria</taxon>
        <taxon>Bacillati</taxon>
        <taxon>Bacillota</taxon>
        <taxon>Clostridia</taxon>
        <taxon>Lachnospirales</taxon>
        <taxon>Lachnospiraceae</taxon>
    </lineage>
</organism>
<dbReference type="AlphaFoldDB" id="A0A9D2HET1"/>
<dbReference type="InterPro" id="IPR036162">
    <property type="entry name" value="Resolvase-like_N_sf"/>
</dbReference>
<protein>
    <submittedName>
        <fullName evidence="3">Recombinase family protein</fullName>
    </submittedName>
</protein>
<dbReference type="SUPFAM" id="SSF53041">
    <property type="entry name" value="Resolvase-like"/>
    <property type="match status" value="1"/>
</dbReference>
<dbReference type="Gene3D" id="3.90.1750.20">
    <property type="entry name" value="Putative Large Serine Recombinase, Chain B, Domain 2"/>
    <property type="match status" value="1"/>
</dbReference>
<dbReference type="PANTHER" id="PTHR30461:SF23">
    <property type="entry name" value="DNA RECOMBINASE-RELATED"/>
    <property type="match status" value="1"/>
</dbReference>
<dbReference type="GO" id="GO:0003677">
    <property type="term" value="F:DNA binding"/>
    <property type="evidence" value="ECO:0007669"/>
    <property type="project" value="InterPro"/>
</dbReference>
<gene>
    <name evidence="3" type="ORF">IAA07_01690</name>
</gene>
<evidence type="ECO:0000259" key="1">
    <source>
        <dbReference type="PROSITE" id="PS51736"/>
    </source>
</evidence>
<reference evidence="3" key="1">
    <citation type="journal article" date="2021" name="PeerJ">
        <title>Extensive microbial diversity within the chicken gut microbiome revealed by metagenomics and culture.</title>
        <authorList>
            <person name="Gilroy R."/>
            <person name="Ravi A."/>
            <person name="Getino M."/>
            <person name="Pursley I."/>
            <person name="Horton D.L."/>
            <person name="Alikhan N.F."/>
            <person name="Baker D."/>
            <person name="Gharbi K."/>
            <person name="Hall N."/>
            <person name="Watson M."/>
            <person name="Adriaenssens E.M."/>
            <person name="Foster-Nyarko E."/>
            <person name="Jarju S."/>
            <person name="Secka A."/>
            <person name="Antonio M."/>
            <person name="Oren A."/>
            <person name="Chaudhuri R.R."/>
            <person name="La Ragione R."/>
            <person name="Hildebrand F."/>
            <person name="Pallen M.J."/>
        </authorList>
    </citation>
    <scope>NUCLEOTIDE SEQUENCE</scope>
    <source>
        <strain evidence="3">CHK178-16964</strain>
    </source>
</reference>
<dbReference type="Gene3D" id="3.40.50.1390">
    <property type="entry name" value="Resolvase, N-terminal catalytic domain"/>
    <property type="match status" value="1"/>
</dbReference>
<proteinExistence type="predicted"/>
<dbReference type="InterPro" id="IPR006119">
    <property type="entry name" value="Resolv_N"/>
</dbReference>
<evidence type="ECO:0000313" key="3">
    <source>
        <dbReference type="EMBL" id="HJA70276.1"/>
    </source>
</evidence>
<dbReference type="GO" id="GO:0000150">
    <property type="term" value="F:DNA strand exchange activity"/>
    <property type="evidence" value="ECO:0007669"/>
    <property type="project" value="InterPro"/>
</dbReference>
<dbReference type="InterPro" id="IPR050639">
    <property type="entry name" value="SSR_resolvase"/>
</dbReference>
<dbReference type="PROSITE" id="PS51737">
    <property type="entry name" value="RECOMBINASE_DNA_BIND"/>
    <property type="match status" value="1"/>
</dbReference>
<dbReference type="InterPro" id="IPR038109">
    <property type="entry name" value="DNA_bind_recomb_sf"/>
</dbReference>
<dbReference type="SMART" id="SM00857">
    <property type="entry name" value="Resolvase"/>
    <property type="match status" value="1"/>
</dbReference>
<sequence>MGPDKDMEKKIVIYSRKSRFTGKGESVGNQVEMCRQYIQLHFGKEAADRSLVYEDEGFSGGNLERPQFKQMMADAEKKCFQAVVVYRLDRISRNIGDFAGLIQRLKELEVDFISIKEQFDTSSPIGRAMMYISSVFSQLERETIAERIRDNMNELAKTGRWLGGRTPAGYGSESYSYPAADGKTKQACRLKLVPEEGRIVKEIYQTFLETGSLTETEERLNAAGIRTKAGKPFSRFAVKAILSNPVYAAADPAAWDYFSEKGAGIYTEKERFDGRYGIMAYNRTIQQKGKADRIRPEKEWILAAGKHEPLVDGETWVKVQKLLERNRSKTYKKPRGSQALLPGLLLCGNCKSPMRPKASSRVNGNGETRFSYVCTLKEKSRGRLCSMKNADGNALDEGVLKVLSGLKTDEETFVSCLEKGRKRLREKAWKEGGLSCKKNIRLEGQIRNLAAALAQEKEGEARSYILAEMERLCKQKAALKEDQRSAEVQEIPAEKWKGFSPFLPDSSFPISVEERRMAIRSLIESVVWDGSKAAVKFSE</sequence>
<dbReference type="InterPro" id="IPR011109">
    <property type="entry name" value="DNA_bind_recombinase_dom"/>
</dbReference>